<dbReference type="GO" id="GO:0000981">
    <property type="term" value="F:DNA-binding transcription factor activity, RNA polymerase II-specific"/>
    <property type="evidence" value="ECO:0007669"/>
    <property type="project" value="InterPro"/>
</dbReference>
<dbReference type="InterPro" id="IPR033897">
    <property type="entry name" value="SRF-like_MADS-box"/>
</dbReference>
<dbReference type="PROSITE" id="PS50066">
    <property type="entry name" value="MADS_BOX_2"/>
    <property type="match status" value="1"/>
</dbReference>
<sequence length="303" mass="34599">MGRRKLSMDLIAKEKDRLTTFRKRQKGLKKKAFEFSTLCDVDACVIILGPKQPGNVGPVTPETWPEDPAEVRRIIERFKNLPKEERERHSLGLGDFLVGRKKKTLDELAQLRQKNNNETQYPKFLDQLNNFYEEQLSQLCSDVDSKLAEVNTRIDWTKKQKLQEEMAGMIEYYTNPSKNCNPFPDLVYLPYEYHSWSGMMDDGVLNQQVLSHHPLPVGVFHANTMMTQMIAMNGSDDHSGPTELCQYPLVCPLTVGPCNQRVAGPSNTQPMMPSYFPYAVPGFVPMQMHHPSHCLLDGRVALL</sequence>
<evidence type="ECO:0000256" key="4">
    <source>
        <dbReference type="ARBA" id="ARBA00023163"/>
    </source>
</evidence>
<keyword evidence="8" id="KW-1185">Reference proteome</keyword>
<dbReference type="PANTHER" id="PTHR11945:SF176">
    <property type="entry name" value="MADS-BOX TRANSCRIPTION FACTOR FAMILY PROTEIN"/>
    <property type="match status" value="1"/>
</dbReference>
<dbReference type="GO" id="GO:0005634">
    <property type="term" value="C:nucleus"/>
    <property type="evidence" value="ECO:0007669"/>
    <property type="project" value="UniProtKB-SubCell"/>
</dbReference>
<evidence type="ECO:0000313" key="8">
    <source>
        <dbReference type="Proteomes" id="UP000607653"/>
    </source>
</evidence>
<protein>
    <recommendedName>
        <fullName evidence="6">MADS-box domain-containing protein</fullName>
    </recommendedName>
</protein>
<dbReference type="EMBL" id="DUZY01000003">
    <property type="protein sequence ID" value="DAD32440.1"/>
    <property type="molecule type" value="Genomic_DNA"/>
</dbReference>
<dbReference type="InterPro" id="IPR036879">
    <property type="entry name" value="TF_MADSbox_sf"/>
</dbReference>
<feature type="domain" description="MADS-box" evidence="6">
    <location>
        <begin position="1"/>
        <end position="51"/>
    </location>
</feature>
<dbReference type="CDD" id="cd00266">
    <property type="entry name" value="MADS_SRF_like"/>
    <property type="match status" value="1"/>
</dbReference>
<keyword evidence="3" id="KW-0238">DNA-binding</keyword>
<evidence type="ECO:0000256" key="2">
    <source>
        <dbReference type="ARBA" id="ARBA00023015"/>
    </source>
</evidence>
<dbReference type="Pfam" id="PF00319">
    <property type="entry name" value="SRF-TF"/>
    <property type="match status" value="1"/>
</dbReference>
<dbReference type="Proteomes" id="UP000607653">
    <property type="component" value="Unassembled WGS sequence"/>
</dbReference>
<dbReference type="AlphaFoldDB" id="A0A822YIN2"/>
<dbReference type="GO" id="GO:0045944">
    <property type="term" value="P:positive regulation of transcription by RNA polymerase II"/>
    <property type="evidence" value="ECO:0007669"/>
    <property type="project" value="InterPro"/>
</dbReference>
<evidence type="ECO:0000259" key="6">
    <source>
        <dbReference type="PROSITE" id="PS50066"/>
    </source>
</evidence>
<name>A0A822YIN2_NELNU</name>
<evidence type="ECO:0000256" key="1">
    <source>
        <dbReference type="ARBA" id="ARBA00004123"/>
    </source>
</evidence>
<dbReference type="InterPro" id="IPR002100">
    <property type="entry name" value="TF_MADSbox"/>
</dbReference>
<comment type="subcellular location">
    <subcellularLocation>
        <location evidence="1">Nucleus</location>
    </subcellularLocation>
</comment>
<evidence type="ECO:0000256" key="3">
    <source>
        <dbReference type="ARBA" id="ARBA00023125"/>
    </source>
</evidence>
<dbReference type="PRINTS" id="PR00404">
    <property type="entry name" value="MADSDOMAIN"/>
</dbReference>
<gene>
    <name evidence="7" type="ORF">HUJ06_011291</name>
</gene>
<evidence type="ECO:0000313" key="7">
    <source>
        <dbReference type="EMBL" id="DAD32440.1"/>
    </source>
</evidence>
<proteinExistence type="predicted"/>
<dbReference type="SUPFAM" id="SSF55455">
    <property type="entry name" value="SRF-like"/>
    <property type="match status" value="1"/>
</dbReference>
<reference evidence="7 8" key="1">
    <citation type="journal article" date="2020" name="Mol. Biol. Evol.">
        <title>Distinct Expression and Methylation Patterns for Genes with Different Fates following a Single Whole-Genome Duplication in Flowering Plants.</title>
        <authorList>
            <person name="Shi T."/>
            <person name="Rahmani R.S."/>
            <person name="Gugger P.F."/>
            <person name="Wang M."/>
            <person name="Li H."/>
            <person name="Zhang Y."/>
            <person name="Li Z."/>
            <person name="Wang Q."/>
            <person name="Van de Peer Y."/>
            <person name="Marchal K."/>
            <person name="Chen J."/>
        </authorList>
    </citation>
    <scope>NUCLEOTIDE SEQUENCE [LARGE SCALE GENOMIC DNA]</scope>
    <source>
        <tissue evidence="7">Leaf</tissue>
    </source>
</reference>
<accession>A0A822YIN2</accession>
<keyword evidence="2" id="KW-0805">Transcription regulation</keyword>
<dbReference type="Gene3D" id="3.40.1810.10">
    <property type="entry name" value="Transcription factor, MADS-box"/>
    <property type="match status" value="1"/>
</dbReference>
<evidence type="ECO:0000256" key="5">
    <source>
        <dbReference type="ARBA" id="ARBA00023242"/>
    </source>
</evidence>
<dbReference type="GO" id="GO:0046983">
    <property type="term" value="F:protein dimerization activity"/>
    <property type="evidence" value="ECO:0007669"/>
    <property type="project" value="InterPro"/>
</dbReference>
<comment type="caution">
    <text evidence="7">The sequence shown here is derived from an EMBL/GenBank/DDBJ whole genome shotgun (WGS) entry which is preliminary data.</text>
</comment>
<organism evidence="7 8">
    <name type="scientific">Nelumbo nucifera</name>
    <name type="common">Sacred lotus</name>
    <dbReference type="NCBI Taxonomy" id="4432"/>
    <lineage>
        <taxon>Eukaryota</taxon>
        <taxon>Viridiplantae</taxon>
        <taxon>Streptophyta</taxon>
        <taxon>Embryophyta</taxon>
        <taxon>Tracheophyta</taxon>
        <taxon>Spermatophyta</taxon>
        <taxon>Magnoliopsida</taxon>
        <taxon>Proteales</taxon>
        <taxon>Nelumbonaceae</taxon>
        <taxon>Nelumbo</taxon>
    </lineage>
</organism>
<dbReference type="PANTHER" id="PTHR11945">
    <property type="entry name" value="MADS BOX PROTEIN"/>
    <property type="match status" value="1"/>
</dbReference>
<dbReference type="SMART" id="SM00432">
    <property type="entry name" value="MADS"/>
    <property type="match status" value="1"/>
</dbReference>
<dbReference type="GO" id="GO:0000987">
    <property type="term" value="F:cis-regulatory region sequence-specific DNA binding"/>
    <property type="evidence" value="ECO:0007669"/>
    <property type="project" value="InterPro"/>
</dbReference>
<keyword evidence="5" id="KW-0539">Nucleus</keyword>
<keyword evidence="4" id="KW-0804">Transcription</keyword>